<evidence type="ECO:0000256" key="1">
    <source>
        <dbReference type="SAM" id="Phobius"/>
    </source>
</evidence>
<evidence type="ECO:0000313" key="3">
    <source>
        <dbReference type="Proteomes" id="UP000671952"/>
    </source>
</evidence>
<keyword evidence="1" id="KW-1133">Transmembrane helix</keyword>
<keyword evidence="1" id="KW-0812">Transmembrane</keyword>
<dbReference type="EMBL" id="MT161385">
    <property type="protein sequence ID" value="QJI53041.1"/>
    <property type="molecule type" value="Genomic_DNA"/>
</dbReference>
<sequence length="70" mass="7282">MDKRIREFDPSAQPPHSTSADTVAVVLVVLAWSLVLGAVVAGIVHRYGWALTLGAGAAVVLRALTAMARG</sequence>
<accession>A0A858WLK4</accession>
<feature type="transmembrane region" description="Helical" evidence="1">
    <location>
        <begin position="47"/>
        <end position="65"/>
    </location>
</feature>
<proteinExistence type="predicted"/>
<organism evidence="2 3">
    <name type="scientific">Xanthomonas phage FoX4</name>
    <dbReference type="NCBI Taxonomy" id="2723900"/>
    <lineage>
        <taxon>Viruses</taxon>
        <taxon>Duplodnaviria</taxon>
        <taxon>Heunggongvirae</taxon>
        <taxon>Uroviricota</taxon>
        <taxon>Caudoviricetes</taxon>
        <taxon>Foxquatrovirus</taxon>
        <taxon>Foxquatrovirus fox4</taxon>
    </lineage>
</organism>
<feature type="transmembrane region" description="Helical" evidence="1">
    <location>
        <begin position="20"/>
        <end position="41"/>
    </location>
</feature>
<keyword evidence="3" id="KW-1185">Reference proteome</keyword>
<protein>
    <submittedName>
        <fullName evidence="2">Uncharacterized protein</fullName>
    </submittedName>
</protein>
<dbReference type="Proteomes" id="UP000671952">
    <property type="component" value="Segment"/>
</dbReference>
<reference evidence="2" key="1">
    <citation type="submission" date="2020-03" db="EMBL/GenBank/DDBJ databases">
        <title>Development of an integrated pest management strategy to control Xanthomonas campestris pv. campestris by using bacteriophages.</title>
        <authorList>
            <person name="Holtappels D."/>
            <person name="Rombouts S."/>
            <person name="Lavigne R."/>
            <person name="Wagemans J."/>
        </authorList>
    </citation>
    <scope>NUCLEOTIDE SEQUENCE</scope>
</reference>
<gene>
    <name evidence="2" type="ORF">XccvBFoX4_gp87</name>
</gene>
<evidence type="ECO:0000313" key="2">
    <source>
        <dbReference type="EMBL" id="QJI53041.1"/>
    </source>
</evidence>
<name>A0A858WLK4_9CAUD</name>
<keyword evidence="1" id="KW-0472">Membrane</keyword>